<evidence type="ECO:0000256" key="5">
    <source>
        <dbReference type="ARBA" id="ARBA00022989"/>
    </source>
</evidence>
<dbReference type="GO" id="GO:0008527">
    <property type="term" value="F:taste receptor activity"/>
    <property type="evidence" value="ECO:0007669"/>
    <property type="project" value="InterPro"/>
</dbReference>
<organism evidence="9 10">
    <name type="scientific">Rhynchophorus ferrugineus</name>
    <name type="common">Red palm weevil</name>
    <name type="synonym">Curculio ferrugineus</name>
    <dbReference type="NCBI Taxonomy" id="354439"/>
    <lineage>
        <taxon>Eukaryota</taxon>
        <taxon>Metazoa</taxon>
        <taxon>Ecdysozoa</taxon>
        <taxon>Arthropoda</taxon>
        <taxon>Hexapoda</taxon>
        <taxon>Insecta</taxon>
        <taxon>Pterygota</taxon>
        <taxon>Neoptera</taxon>
        <taxon>Endopterygota</taxon>
        <taxon>Coleoptera</taxon>
        <taxon>Polyphaga</taxon>
        <taxon>Cucujiformia</taxon>
        <taxon>Curculionidae</taxon>
        <taxon>Dryophthorinae</taxon>
        <taxon>Rhynchophorus</taxon>
    </lineage>
</organism>
<keyword evidence="10" id="KW-1185">Reference proteome</keyword>
<dbReference type="Proteomes" id="UP000625711">
    <property type="component" value="Unassembled WGS sequence"/>
</dbReference>
<evidence type="ECO:0000256" key="3">
    <source>
        <dbReference type="ARBA" id="ARBA00022475"/>
    </source>
</evidence>
<evidence type="ECO:0000313" key="9">
    <source>
        <dbReference type="EMBL" id="KAF7272884.1"/>
    </source>
</evidence>
<evidence type="ECO:0000256" key="8">
    <source>
        <dbReference type="SAM" id="Phobius"/>
    </source>
</evidence>
<feature type="transmembrane region" description="Helical" evidence="8">
    <location>
        <begin position="305"/>
        <end position="325"/>
    </location>
</feature>
<feature type="transmembrane region" description="Helical" evidence="8">
    <location>
        <begin position="151"/>
        <end position="169"/>
    </location>
</feature>
<dbReference type="Pfam" id="PF06151">
    <property type="entry name" value="Trehalose_recp"/>
    <property type="match status" value="2"/>
</dbReference>
<dbReference type="AlphaFoldDB" id="A0A834I4N3"/>
<dbReference type="PANTHER" id="PTHR21421">
    <property type="entry name" value="GUSTATORY RECEPTOR"/>
    <property type="match status" value="1"/>
</dbReference>
<name>A0A834I4N3_RHYFE</name>
<dbReference type="PANTHER" id="PTHR21421:SF29">
    <property type="entry name" value="GUSTATORY RECEPTOR 5A FOR TREHALOSE-RELATED"/>
    <property type="match status" value="1"/>
</dbReference>
<keyword evidence="4 8" id="KW-0812">Transmembrane</keyword>
<dbReference type="GO" id="GO:0005886">
    <property type="term" value="C:plasma membrane"/>
    <property type="evidence" value="ECO:0007669"/>
    <property type="project" value="UniProtKB-SubCell"/>
</dbReference>
<feature type="transmembrane region" description="Helical" evidence="8">
    <location>
        <begin position="442"/>
        <end position="463"/>
    </location>
</feature>
<feature type="transmembrane region" description="Helical" evidence="8">
    <location>
        <begin position="380"/>
        <end position="400"/>
    </location>
</feature>
<accession>A0A834I4N3</accession>
<sequence>MGQLPRIQDFSNRNAMKPPQKLLFPNIPNPNSFYHSMKLTLCLLQLFGYLPLKGINKTNHRDLRFTWRSWRVLYNFLSECGFILNFVMLCKNKRLSTMLEINAFIFQIECILLSMMFFRLAMKWPKFVKEWYIVEQSMKSYELAFNLKRKIIIIMIVIMFVALNFPYKIVENNNPSKLLFKDSANPNSFHDAMKLPLAMLQAFSYFPINGINRNDYRYLKFKWIHWKVGYNLLCQLGFILNFIWICQHNEFNNILQINAVCFQAECIVLSVLFLHLAMVWPRFVKEWTVVELSMKKYEPPTNLKRKIAIIITVLMCMAIFEHLMVTCDRLMFATTLARESGQGIFYEYLHNIMFPEVFKSVPYSTWLGIVLQIFVFQRTFMWTFLDVFIIVVSTCFHFRLKQISKKLHSLSRLQVLDQKVWRSVREDYVRLSKLCDVINKRLCWFIIISYLTNIYHILSQLFSSLKPMDDTFQKVYFYISFFLLILRVTLVCFFGGCIYDEHNEIVKVLTSVPSSVYNVEVERFISHLSTSEVVLTGKHFFNITRNLILKVASAVVTYELVLIQFNTQEFKRKDP</sequence>
<keyword evidence="5 8" id="KW-1133">Transmembrane helix</keyword>
<dbReference type="EMBL" id="JAACXV010013659">
    <property type="protein sequence ID" value="KAF7272884.1"/>
    <property type="molecule type" value="Genomic_DNA"/>
</dbReference>
<evidence type="ECO:0000313" key="10">
    <source>
        <dbReference type="Proteomes" id="UP000625711"/>
    </source>
</evidence>
<evidence type="ECO:0000256" key="7">
    <source>
        <dbReference type="ARBA" id="ARBA00023170"/>
    </source>
</evidence>
<dbReference type="OrthoDB" id="5800391at2759"/>
<dbReference type="InterPro" id="IPR009318">
    <property type="entry name" value="Gustatory_rcpt"/>
</dbReference>
<keyword evidence="7" id="KW-0675">Receptor</keyword>
<keyword evidence="3" id="KW-1003">Cell membrane</keyword>
<evidence type="ECO:0000256" key="2">
    <source>
        <dbReference type="ARBA" id="ARBA00005327"/>
    </source>
</evidence>
<feature type="transmembrane region" description="Helical" evidence="8">
    <location>
        <begin position="475"/>
        <end position="499"/>
    </location>
</feature>
<evidence type="ECO:0000256" key="1">
    <source>
        <dbReference type="ARBA" id="ARBA00004651"/>
    </source>
</evidence>
<proteinExistence type="inferred from homology"/>
<evidence type="ECO:0008006" key="11">
    <source>
        <dbReference type="Google" id="ProtNLM"/>
    </source>
</evidence>
<comment type="similarity">
    <text evidence="2">Belongs to the insect chemoreceptor superfamily. Gustatory receptor (GR) family. Gr5a subfamily.</text>
</comment>
<feature type="transmembrane region" description="Helical" evidence="8">
    <location>
        <begin position="72"/>
        <end position="89"/>
    </location>
</feature>
<feature type="transmembrane region" description="Helical" evidence="8">
    <location>
        <begin position="257"/>
        <end position="284"/>
    </location>
</feature>
<feature type="transmembrane region" description="Helical" evidence="8">
    <location>
        <begin position="228"/>
        <end position="245"/>
    </location>
</feature>
<keyword evidence="6 8" id="KW-0472">Membrane</keyword>
<comment type="caution">
    <text evidence="9">The sequence shown here is derived from an EMBL/GenBank/DDBJ whole genome shotgun (WGS) entry which is preliminary data.</text>
</comment>
<feature type="transmembrane region" description="Helical" evidence="8">
    <location>
        <begin position="101"/>
        <end position="121"/>
    </location>
</feature>
<gene>
    <name evidence="9" type="ORF">GWI33_014362</name>
</gene>
<evidence type="ECO:0000256" key="4">
    <source>
        <dbReference type="ARBA" id="ARBA00022692"/>
    </source>
</evidence>
<feature type="transmembrane region" description="Helical" evidence="8">
    <location>
        <begin position="33"/>
        <end position="52"/>
    </location>
</feature>
<protein>
    <recommendedName>
        <fullName evidence="11">Gustatory receptor</fullName>
    </recommendedName>
</protein>
<dbReference type="GO" id="GO:0050916">
    <property type="term" value="P:sensory perception of sweet taste"/>
    <property type="evidence" value="ECO:0007669"/>
    <property type="project" value="UniProtKB-ARBA"/>
</dbReference>
<comment type="subcellular location">
    <subcellularLocation>
        <location evidence="1">Cell membrane</location>
        <topology evidence="1">Multi-pass membrane protein</topology>
    </subcellularLocation>
</comment>
<evidence type="ECO:0000256" key="6">
    <source>
        <dbReference type="ARBA" id="ARBA00023136"/>
    </source>
</evidence>
<reference evidence="9" key="1">
    <citation type="submission" date="2020-08" db="EMBL/GenBank/DDBJ databases">
        <title>Genome sequencing and assembly of the red palm weevil Rhynchophorus ferrugineus.</title>
        <authorList>
            <person name="Dias G.B."/>
            <person name="Bergman C.M."/>
            <person name="Manee M."/>
        </authorList>
    </citation>
    <scope>NUCLEOTIDE SEQUENCE</scope>
    <source>
        <strain evidence="9">AA-2017</strain>
        <tissue evidence="9">Whole larva</tissue>
    </source>
</reference>